<feature type="chain" id="PRO_5046739818" evidence="2">
    <location>
        <begin position="26"/>
        <end position="240"/>
    </location>
</feature>
<keyword evidence="2" id="KW-0732">Signal</keyword>
<sequence>MKVKKVLSILSLVTVMGTMGVTAFASDAPNTSVTTGSAVSENKNDENFKCYKNSSMGKENNKLRHGENCDMKEKYSSLTDEQKQEFNTLKDQQKGVESQIVDKYLEFGVIDQDEADNIKTHLTEDKSKMMENKKENRQEMKGQGKEKNQERQTKMNEMQQKWSSLTDEQKEEIYKLKDEQTDIQSQIIDKKLELEIITQEQADNMKTHLTECKTTMREDGKMPMNGGFGKGERGFKGKAK</sequence>
<feature type="compositionally biased region" description="Basic and acidic residues" evidence="1">
    <location>
        <begin position="230"/>
        <end position="240"/>
    </location>
</feature>
<feature type="signal peptide" evidence="2">
    <location>
        <begin position="1"/>
        <end position="25"/>
    </location>
</feature>
<evidence type="ECO:0000313" key="3">
    <source>
        <dbReference type="EMBL" id="MBW6410539.1"/>
    </source>
</evidence>
<dbReference type="Pfam" id="PF10925">
    <property type="entry name" value="DUF2680"/>
    <property type="match status" value="2"/>
</dbReference>
<reference evidence="3 4" key="1">
    <citation type="submission" date="2021-07" db="EMBL/GenBank/DDBJ databases">
        <title>Clostridium weizhouense sp. nov., an anaerobic bacterium isolated from activated sludge of Petroleum wastewater.</title>
        <authorList>
            <person name="Li Q."/>
        </authorList>
    </citation>
    <scope>NUCLEOTIDE SEQUENCE [LARGE SCALE GENOMIC DNA]</scope>
    <source>
        <strain evidence="3 4">YB-6</strain>
    </source>
</reference>
<evidence type="ECO:0000256" key="2">
    <source>
        <dbReference type="SAM" id="SignalP"/>
    </source>
</evidence>
<evidence type="ECO:0000256" key="1">
    <source>
        <dbReference type="SAM" id="MobiDB-lite"/>
    </source>
</evidence>
<dbReference type="Proteomes" id="UP001519921">
    <property type="component" value="Unassembled WGS sequence"/>
</dbReference>
<feature type="compositionally biased region" description="Basic and acidic residues" evidence="1">
    <location>
        <begin position="124"/>
        <end position="154"/>
    </location>
</feature>
<accession>A0ABS7APR7</accession>
<organism evidence="3 4">
    <name type="scientific">Clostridium weizhouense</name>
    <dbReference type="NCBI Taxonomy" id="2859781"/>
    <lineage>
        <taxon>Bacteria</taxon>
        <taxon>Bacillati</taxon>
        <taxon>Bacillota</taxon>
        <taxon>Clostridia</taxon>
        <taxon>Eubacteriales</taxon>
        <taxon>Clostridiaceae</taxon>
        <taxon>Clostridium</taxon>
    </lineage>
</organism>
<gene>
    <name evidence="3" type="ORF">KYD98_10575</name>
</gene>
<feature type="region of interest" description="Disordered" evidence="1">
    <location>
        <begin position="215"/>
        <end position="240"/>
    </location>
</feature>
<protein>
    <submittedName>
        <fullName evidence="3">YckD family protein</fullName>
    </submittedName>
</protein>
<dbReference type="InterPro" id="IPR024485">
    <property type="entry name" value="DUF2680"/>
</dbReference>
<keyword evidence="4" id="KW-1185">Reference proteome</keyword>
<name>A0ABS7APR7_9CLOT</name>
<proteinExistence type="predicted"/>
<feature type="region of interest" description="Disordered" evidence="1">
    <location>
        <begin position="124"/>
        <end position="165"/>
    </location>
</feature>
<dbReference type="RefSeq" id="WP_219779960.1">
    <property type="nucleotide sequence ID" value="NZ_JAHXPT010000008.1"/>
</dbReference>
<dbReference type="EMBL" id="JAHXPT010000008">
    <property type="protein sequence ID" value="MBW6410539.1"/>
    <property type="molecule type" value="Genomic_DNA"/>
</dbReference>
<feature type="compositionally biased region" description="Polar residues" evidence="1">
    <location>
        <begin position="155"/>
        <end position="165"/>
    </location>
</feature>
<evidence type="ECO:0000313" key="4">
    <source>
        <dbReference type="Proteomes" id="UP001519921"/>
    </source>
</evidence>
<comment type="caution">
    <text evidence="3">The sequence shown here is derived from an EMBL/GenBank/DDBJ whole genome shotgun (WGS) entry which is preliminary data.</text>
</comment>